<comment type="caution">
    <text evidence="3">The sequence shown here is derived from an EMBL/GenBank/DDBJ whole genome shotgun (WGS) entry which is preliminary data.</text>
</comment>
<keyword evidence="1 3" id="KW-0238">DNA-binding</keyword>
<dbReference type="PANTHER" id="PTHR40516">
    <property type="entry name" value="ANTITOXIN CHPS-RELATED"/>
    <property type="match status" value="1"/>
</dbReference>
<organism evidence="3 4">
    <name type="scientific">Geomonas anaerohicana</name>
    <dbReference type="NCBI Taxonomy" id="2798583"/>
    <lineage>
        <taxon>Bacteria</taxon>
        <taxon>Pseudomonadati</taxon>
        <taxon>Thermodesulfobacteriota</taxon>
        <taxon>Desulfuromonadia</taxon>
        <taxon>Geobacterales</taxon>
        <taxon>Geobacteraceae</taxon>
        <taxon>Geomonas</taxon>
    </lineage>
</organism>
<dbReference type="SUPFAM" id="SSF89447">
    <property type="entry name" value="AbrB/MazE/MraZ-like"/>
    <property type="match status" value="1"/>
</dbReference>
<gene>
    <name evidence="3" type="ORF">JFN91_16650</name>
</gene>
<name>A0ABS0YIY4_9BACT</name>
<reference evidence="3 4" key="1">
    <citation type="submission" date="2020-12" db="EMBL/GenBank/DDBJ databases">
        <title>Geomonas sp. Red421, isolated from paddy soil.</title>
        <authorList>
            <person name="Xu Z."/>
            <person name="Zhang Z."/>
            <person name="Masuda Y."/>
            <person name="Itoh H."/>
            <person name="Senoo K."/>
        </authorList>
    </citation>
    <scope>NUCLEOTIDE SEQUENCE [LARGE SCALE GENOMIC DNA]</scope>
    <source>
        <strain evidence="3 4">Red421</strain>
    </source>
</reference>
<feature type="domain" description="SpoVT-AbrB" evidence="2">
    <location>
        <begin position="3"/>
        <end position="48"/>
    </location>
</feature>
<evidence type="ECO:0000259" key="2">
    <source>
        <dbReference type="PROSITE" id="PS51740"/>
    </source>
</evidence>
<dbReference type="GO" id="GO:0003677">
    <property type="term" value="F:DNA binding"/>
    <property type="evidence" value="ECO:0007669"/>
    <property type="project" value="UniProtKB-KW"/>
</dbReference>
<dbReference type="Proteomes" id="UP000614714">
    <property type="component" value="Unassembled WGS sequence"/>
</dbReference>
<evidence type="ECO:0000313" key="4">
    <source>
        <dbReference type="Proteomes" id="UP000614714"/>
    </source>
</evidence>
<dbReference type="EMBL" id="JAEMHL010000009">
    <property type="protein sequence ID" value="MBJ6751849.1"/>
    <property type="molecule type" value="Genomic_DNA"/>
</dbReference>
<accession>A0ABS0YIY4</accession>
<dbReference type="Gene3D" id="2.10.260.10">
    <property type="match status" value="1"/>
</dbReference>
<protein>
    <submittedName>
        <fullName evidence="3">AbrB/MazE/SpoVT family DNA-binding domain-containing protein</fullName>
    </submittedName>
</protein>
<dbReference type="SMART" id="SM00966">
    <property type="entry name" value="SpoVT_AbrB"/>
    <property type="match status" value="1"/>
</dbReference>
<dbReference type="InterPro" id="IPR039052">
    <property type="entry name" value="Antitox_PemI-like"/>
</dbReference>
<dbReference type="Pfam" id="PF04014">
    <property type="entry name" value="MazE_antitoxin"/>
    <property type="match status" value="1"/>
</dbReference>
<dbReference type="PANTHER" id="PTHR40516:SF1">
    <property type="entry name" value="ANTITOXIN CHPS-RELATED"/>
    <property type="match status" value="1"/>
</dbReference>
<dbReference type="RefSeq" id="WP_199390313.1">
    <property type="nucleotide sequence ID" value="NZ_JAEMHL010000009.1"/>
</dbReference>
<proteinExistence type="predicted"/>
<evidence type="ECO:0000313" key="3">
    <source>
        <dbReference type="EMBL" id="MBJ6751849.1"/>
    </source>
</evidence>
<dbReference type="InterPro" id="IPR007159">
    <property type="entry name" value="SpoVT-AbrB_dom"/>
</dbReference>
<dbReference type="PROSITE" id="PS51740">
    <property type="entry name" value="SPOVT_ABRB"/>
    <property type="match status" value="1"/>
</dbReference>
<dbReference type="InterPro" id="IPR037914">
    <property type="entry name" value="SpoVT-AbrB_sf"/>
</dbReference>
<evidence type="ECO:0000256" key="1">
    <source>
        <dbReference type="PROSITE-ProRule" id="PRU01076"/>
    </source>
</evidence>
<keyword evidence="4" id="KW-1185">Reference proteome</keyword>
<sequence>MVAKAQKWGNSLAVRLPKSIAAECGIEADSPVEITRQEGYIIIKPIVNKVFSLDALLDGINEENLHAEVTSGKPVGRELL</sequence>